<evidence type="ECO:0000256" key="2">
    <source>
        <dbReference type="SAM" id="Phobius"/>
    </source>
</evidence>
<dbReference type="InterPro" id="IPR007751">
    <property type="entry name" value="DUF676_lipase-like"/>
</dbReference>
<gene>
    <name evidence="4" type="ORF">AAP_06214</name>
</gene>
<accession>A0A162IC01</accession>
<comment type="caution">
    <text evidence="4">The sequence shown here is derived from an EMBL/GenBank/DDBJ whole genome shotgun (WGS) entry which is preliminary data.</text>
</comment>
<dbReference type="InterPro" id="IPR029058">
    <property type="entry name" value="AB_hydrolase_fold"/>
</dbReference>
<evidence type="ECO:0000259" key="3">
    <source>
        <dbReference type="Pfam" id="PF05057"/>
    </source>
</evidence>
<keyword evidence="2" id="KW-0472">Membrane</keyword>
<keyword evidence="5" id="KW-1185">Reference proteome</keyword>
<feature type="transmembrane region" description="Helical" evidence="2">
    <location>
        <begin position="164"/>
        <end position="183"/>
    </location>
</feature>
<protein>
    <recommendedName>
        <fullName evidence="3">DUF676 domain-containing protein</fullName>
    </recommendedName>
</protein>
<organism evidence="4 5">
    <name type="scientific">Ascosphaera apis ARSEF 7405</name>
    <dbReference type="NCBI Taxonomy" id="392613"/>
    <lineage>
        <taxon>Eukaryota</taxon>
        <taxon>Fungi</taxon>
        <taxon>Dikarya</taxon>
        <taxon>Ascomycota</taxon>
        <taxon>Pezizomycotina</taxon>
        <taxon>Eurotiomycetes</taxon>
        <taxon>Eurotiomycetidae</taxon>
        <taxon>Onygenales</taxon>
        <taxon>Ascosphaeraceae</taxon>
        <taxon>Ascosphaera</taxon>
    </lineage>
</organism>
<keyword evidence="2" id="KW-1133">Transmembrane helix</keyword>
<dbReference type="AlphaFoldDB" id="A0A162IC01"/>
<dbReference type="Gene3D" id="3.40.50.1820">
    <property type="entry name" value="alpha/beta hydrolase"/>
    <property type="match status" value="1"/>
</dbReference>
<feature type="transmembrane region" description="Helical" evidence="2">
    <location>
        <begin position="236"/>
        <end position="258"/>
    </location>
</feature>
<dbReference type="VEuPathDB" id="FungiDB:AAP_06214"/>
<sequence>MEGGSKTDGRDVLLLIFVHGFKGGNKTFGRFHANLYSQIKAQNKDKKVVVKKYPKFSTVGALGDAVANFRNWLQAWVNKHGADCPRLDIILAGHSMGGLVIVDAVLSMHDEGDPLLNNVRGILAFDSPYVGLNRYSFFYGLDSLVRNLHIRATLKGWVRRARRISRGVLLCSAALVLIAAVLMNDTTGESGAISSSLSTLSRLLGEKLNPRIACNYITALISSLIKYCLLKFKSNLWIILAIGLILAAVAICIFRSIILETIRSHYAFIECLFWGDRLHKRCSRLTRLQSMPSARLGAVNFYTKVPTTTLPEGRNTFCELPASCFSEDADMDAQDEDTYTMVWRPVSIRDAQMTIAAHVGMFKPETNYEYFVMLSRATEYVSSWIATREDLEYV</sequence>
<comment type="similarity">
    <text evidence="1">Belongs to the putative lipase ROG1 family.</text>
</comment>
<dbReference type="EMBL" id="AZGZ01000047">
    <property type="protein sequence ID" value="KZZ86812.1"/>
    <property type="molecule type" value="Genomic_DNA"/>
</dbReference>
<evidence type="ECO:0000313" key="4">
    <source>
        <dbReference type="EMBL" id="KZZ86812.1"/>
    </source>
</evidence>
<dbReference type="OrthoDB" id="442243at2759"/>
<dbReference type="SUPFAM" id="SSF53474">
    <property type="entry name" value="alpha/beta-Hydrolases"/>
    <property type="match status" value="1"/>
</dbReference>
<dbReference type="Pfam" id="PF05057">
    <property type="entry name" value="DUF676"/>
    <property type="match status" value="1"/>
</dbReference>
<keyword evidence="2" id="KW-0812">Transmembrane</keyword>
<evidence type="ECO:0000313" key="5">
    <source>
        <dbReference type="Proteomes" id="UP000242877"/>
    </source>
</evidence>
<evidence type="ECO:0000256" key="1">
    <source>
        <dbReference type="ARBA" id="ARBA00007920"/>
    </source>
</evidence>
<dbReference type="PANTHER" id="PTHR47842:SF3">
    <property type="entry name" value="DUF676 DOMAIN-CONTAINING PROTEIN"/>
    <property type="match status" value="1"/>
</dbReference>
<name>A0A162IC01_9EURO</name>
<feature type="domain" description="DUF676" evidence="3">
    <location>
        <begin position="14"/>
        <end position="136"/>
    </location>
</feature>
<reference evidence="4 5" key="1">
    <citation type="journal article" date="2016" name="Genome Biol. Evol.">
        <title>Divergent and convergent evolution of fungal pathogenicity.</title>
        <authorList>
            <person name="Shang Y."/>
            <person name="Xiao G."/>
            <person name="Zheng P."/>
            <person name="Cen K."/>
            <person name="Zhan S."/>
            <person name="Wang C."/>
        </authorList>
    </citation>
    <scope>NUCLEOTIDE SEQUENCE [LARGE SCALE GENOMIC DNA]</scope>
    <source>
        <strain evidence="4 5">ARSEF 7405</strain>
    </source>
</reference>
<dbReference type="PANTHER" id="PTHR47842">
    <property type="entry name" value="EXPRESSED PROTEIN"/>
    <property type="match status" value="1"/>
</dbReference>
<dbReference type="Proteomes" id="UP000242877">
    <property type="component" value="Unassembled WGS sequence"/>
</dbReference>
<proteinExistence type="inferred from homology"/>